<dbReference type="eggNOG" id="KOG0470">
    <property type="taxonomic scope" value="Eukaryota"/>
</dbReference>
<sequence length="390" mass="43812">MTASTVVAILPAPQLSSNNFNRIFIAPYRASSIIGLNSSKRPPAELFGQNSFSKTREHHKIRPAKVYARRAEEQRVIKEEAPQMLETFPSFEITPGLAHPLGVSEIESGINFAIFSQHASAVTLCVILPKSDGMIELALDPQKNRTVNIWHICIKELPRGDVLYGYRIDGPQSWHEGHRFDNSIVLIDPYAKLIEGRRAFGDVSNKICSFFGTYDFNTLPFDWGESYKLPCIPEKDLVIYEMNVRAFTADESSGLDPDQRGSYLGVIEKIPHLLELGVNAVELMPVFEFDELEFQRRPNPRDHLINTWGYSTINFFAPMSRYASCAGGPVSASREFKQMVKALHDAGIEVILDVVYNHTNEADDKNPYTTSFRGIDNKVKELSNVIGLGQ</sequence>
<evidence type="ECO:0000313" key="4">
    <source>
        <dbReference type="RefSeq" id="XP_009788114.1"/>
    </source>
</evidence>
<dbReference type="Pfam" id="PF02922">
    <property type="entry name" value="CBM_48"/>
    <property type="match status" value="1"/>
</dbReference>
<dbReference type="Pfam" id="PF00128">
    <property type="entry name" value="Alpha-amylase"/>
    <property type="match status" value="1"/>
</dbReference>
<dbReference type="Gene3D" id="2.60.40.10">
    <property type="entry name" value="Immunoglobulins"/>
    <property type="match status" value="1"/>
</dbReference>
<feature type="domain" description="Glycosyl hydrolase family 13 catalytic" evidence="1">
    <location>
        <begin position="256"/>
        <end position="374"/>
    </location>
</feature>
<feature type="domain" description="Glycoside hydrolase family 13 N-terminal" evidence="2">
    <location>
        <begin position="100"/>
        <end position="191"/>
    </location>
</feature>
<reference evidence="3" key="1">
    <citation type="journal article" date="2013" name="Genome Biol.">
        <title>Reference genomes and transcriptomes of Nicotiana sylvestris and Nicotiana tomentosiformis.</title>
        <authorList>
            <person name="Sierro N."/>
            <person name="Battey J.N."/>
            <person name="Ouadi S."/>
            <person name="Bovet L."/>
            <person name="Goepfert S."/>
            <person name="Bakaher N."/>
            <person name="Peitsch M.C."/>
            <person name="Ivanov N.V."/>
        </authorList>
    </citation>
    <scope>NUCLEOTIDE SEQUENCE [LARGE SCALE GENOMIC DNA]</scope>
</reference>
<dbReference type="Gene3D" id="3.20.20.80">
    <property type="entry name" value="Glycosidases"/>
    <property type="match status" value="1"/>
</dbReference>
<dbReference type="PANTHER" id="PTHR43002">
    <property type="entry name" value="GLYCOGEN DEBRANCHING ENZYME"/>
    <property type="match status" value="1"/>
</dbReference>
<proteinExistence type="predicted"/>
<keyword evidence="3" id="KW-1185">Reference proteome</keyword>
<dbReference type="InterPro" id="IPR006047">
    <property type="entry name" value="GH13_cat_dom"/>
</dbReference>
<evidence type="ECO:0000259" key="1">
    <source>
        <dbReference type="Pfam" id="PF00128"/>
    </source>
</evidence>
<evidence type="ECO:0000313" key="3">
    <source>
        <dbReference type="Proteomes" id="UP000189701"/>
    </source>
</evidence>
<name>A0A1U7XMD4_NICSY</name>
<dbReference type="InterPro" id="IPR004193">
    <property type="entry name" value="Glyco_hydro_13_N"/>
</dbReference>
<dbReference type="InterPro" id="IPR017853">
    <property type="entry name" value="GH"/>
</dbReference>
<dbReference type="Proteomes" id="UP000189701">
    <property type="component" value="Unplaced"/>
</dbReference>
<evidence type="ECO:0000259" key="2">
    <source>
        <dbReference type="Pfam" id="PF02922"/>
    </source>
</evidence>
<protein>
    <submittedName>
        <fullName evidence="4">Isoamylase 3, chloroplastic-like</fullName>
    </submittedName>
</protein>
<dbReference type="RefSeq" id="XP_009788114.1">
    <property type="nucleotide sequence ID" value="XM_009789812.1"/>
</dbReference>
<dbReference type="STRING" id="4096.A0A1U7XMD4"/>
<gene>
    <name evidence="4" type="primary">LOC104235975</name>
</gene>
<dbReference type="InterPro" id="IPR013783">
    <property type="entry name" value="Ig-like_fold"/>
</dbReference>
<dbReference type="GO" id="GO:0005975">
    <property type="term" value="P:carbohydrate metabolic process"/>
    <property type="evidence" value="ECO:0007669"/>
    <property type="project" value="InterPro"/>
</dbReference>
<dbReference type="CDD" id="cd02856">
    <property type="entry name" value="E_set_GDE_Isoamylase_N"/>
    <property type="match status" value="1"/>
</dbReference>
<dbReference type="OrthoDB" id="204980at2759"/>
<dbReference type="GO" id="GO:0004553">
    <property type="term" value="F:hydrolase activity, hydrolyzing O-glycosyl compounds"/>
    <property type="evidence" value="ECO:0007669"/>
    <property type="project" value="InterPro"/>
</dbReference>
<dbReference type="InterPro" id="IPR044505">
    <property type="entry name" value="GlgX_Isoamylase_N_E_set"/>
</dbReference>
<dbReference type="SUPFAM" id="SSF51445">
    <property type="entry name" value="(Trans)glycosidases"/>
    <property type="match status" value="1"/>
</dbReference>
<dbReference type="AlphaFoldDB" id="A0A1U7XMD4"/>
<reference evidence="4" key="2">
    <citation type="submission" date="2025-08" db="UniProtKB">
        <authorList>
            <consortium name="RefSeq"/>
        </authorList>
    </citation>
    <scope>IDENTIFICATION</scope>
    <source>
        <tissue evidence="4">Leaf</tissue>
    </source>
</reference>
<accession>A0A1U7XMD4</accession>
<organism evidence="3 4">
    <name type="scientific">Nicotiana sylvestris</name>
    <name type="common">Wood tobacco</name>
    <name type="synonym">South American tobacco</name>
    <dbReference type="NCBI Taxonomy" id="4096"/>
    <lineage>
        <taxon>Eukaryota</taxon>
        <taxon>Viridiplantae</taxon>
        <taxon>Streptophyta</taxon>
        <taxon>Embryophyta</taxon>
        <taxon>Tracheophyta</taxon>
        <taxon>Spermatophyta</taxon>
        <taxon>Magnoliopsida</taxon>
        <taxon>eudicotyledons</taxon>
        <taxon>Gunneridae</taxon>
        <taxon>Pentapetalae</taxon>
        <taxon>asterids</taxon>
        <taxon>lamiids</taxon>
        <taxon>Solanales</taxon>
        <taxon>Solanaceae</taxon>
        <taxon>Nicotianoideae</taxon>
        <taxon>Nicotianeae</taxon>
        <taxon>Nicotiana</taxon>
    </lineage>
</organism>